<dbReference type="Proteomes" id="UP000194873">
    <property type="component" value="Unassembled WGS sequence"/>
</dbReference>
<accession>A0A243WJB2</accession>
<protein>
    <recommendedName>
        <fullName evidence="3">Nucleotide-diphospho-sugar transferase domain-containing protein</fullName>
    </recommendedName>
</protein>
<dbReference type="SUPFAM" id="SSF53448">
    <property type="entry name" value="Nucleotide-diphospho-sugar transferases"/>
    <property type="match status" value="1"/>
</dbReference>
<proteinExistence type="predicted"/>
<dbReference type="OrthoDB" id="865313at2"/>
<dbReference type="EMBL" id="MTSE01000001">
    <property type="protein sequence ID" value="OUJ75993.1"/>
    <property type="molecule type" value="Genomic_DNA"/>
</dbReference>
<dbReference type="InterPro" id="IPR029044">
    <property type="entry name" value="Nucleotide-diphossugar_trans"/>
</dbReference>
<sequence length="333" mass="37717">MTRHIILSYGRSTEHQRAIFAILSFWSWYTGDRSTIKTVVYTDQPAAFAPYLEGLPIEYKLLTPASLEEMYGPQRYIHRAKAVIIDQLFRDYPTDRVLFCDSDTFFVASSDELLGLMQPGVSLMHMREARYVDSVTKGVSSEEVQGIQKAVDYIDSHPFQIGSRQHQFQKTQFMWNSGVLGLTEEVASLLPDVCATLDTLYRNGKWLVTEQVAFSLVLPTKTKLLASNHYVFHYWFKPLKVLMDGLLAALLTPQFTTLTVSERLTKVKHLTNKWPHLIVLSNAREEVIRGFSGGGVIHGLKSAKLAVDTLPSSPFNAKFAKSLFNVLTHKPLR</sequence>
<keyword evidence="2" id="KW-1185">Reference proteome</keyword>
<evidence type="ECO:0008006" key="3">
    <source>
        <dbReference type="Google" id="ProtNLM"/>
    </source>
</evidence>
<dbReference type="RefSeq" id="WP_086592241.1">
    <property type="nucleotide sequence ID" value="NZ_MTSE01000001.1"/>
</dbReference>
<gene>
    <name evidence="1" type="ORF">BXP70_01545</name>
</gene>
<reference evidence="1 2" key="1">
    <citation type="submission" date="2017-01" db="EMBL/GenBank/DDBJ databases">
        <title>A new Hymenobacter.</title>
        <authorList>
            <person name="Liang Y."/>
            <person name="Feng F."/>
        </authorList>
    </citation>
    <scope>NUCLEOTIDE SEQUENCE [LARGE SCALE GENOMIC DNA]</scope>
    <source>
        <strain evidence="1">MIMBbqt21</strain>
    </source>
</reference>
<name>A0A243WJB2_9BACT</name>
<dbReference type="AlphaFoldDB" id="A0A243WJB2"/>
<organism evidence="1 2">
    <name type="scientific">Hymenobacter crusticola</name>
    <dbReference type="NCBI Taxonomy" id="1770526"/>
    <lineage>
        <taxon>Bacteria</taxon>
        <taxon>Pseudomonadati</taxon>
        <taxon>Bacteroidota</taxon>
        <taxon>Cytophagia</taxon>
        <taxon>Cytophagales</taxon>
        <taxon>Hymenobacteraceae</taxon>
        <taxon>Hymenobacter</taxon>
    </lineage>
</organism>
<evidence type="ECO:0000313" key="1">
    <source>
        <dbReference type="EMBL" id="OUJ75993.1"/>
    </source>
</evidence>
<evidence type="ECO:0000313" key="2">
    <source>
        <dbReference type="Proteomes" id="UP000194873"/>
    </source>
</evidence>
<comment type="caution">
    <text evidence="1">The sequence shown here is derived from an EMBL/GenBank/DDBJ whole genome shotgun (WGS) entry which is preliminary data.</text>
</comment>